<dbReference type="Proteomes" id="UP000673394">
    <property type="component" value="Unassembled WGS sequence"/>
</dbReference>
<dbReference type="EMBL" id="JAGKSP010000013">
    <property type="protein sequence ID" value="MBP3965872.1"/>
    <property type="molecule type" value="Genomic_DNA"/>
</dbReference>
<dbReference type="InterPro" id="IPR018062">
    <property type="entry name" value="HTH_AraC-typ_CS"/>
</dbReference>
<dbReference type="InterPro" id="IPR018060">
    <property type="entry name" value="HTH_AraC"/>
</dbReference>
<evidence type="ECO:0000313" key="6">
    <source>
        <dbReference type="Proteomes" id="UP000673394"/>
    </source>
</evidence>
<dbReference type="PRINTS" id="PR00032">
    <property type="entry name" value="HTHARAC"/>
</dbReference>
<evidence type="ECO:0000256" key="2">
    <source>
        <dbReference type="ARBA" id="ARBA00023125"/>
    </source>
</evidence>
<evidence type="ECO:0000256" key="3">
    <source>
        <dbReference type="ARBA" id="ARBA00023163"/>
    </source>
</evidence>
<dbReference type="Pfam" id="PF12833">
    <property type="entry name" value="HTH_18"/>
    <property type="match status" value="1"/>
</dbReference>
<evidence type="ECO:0000313" key="5">
    <source>
        <dbReference type="EMBL" id="MBP3965872.1"/>
    </source>
</evidence>
<keyword evidence="6" id="KW-1185">Reference proteome</keyword>
<dbReference type="PROSITE" id="PS00041">
    <property type="entry name" value="HTH_ARAC_FAMILY_1"/>
    <property type="match status" value="1"/>
</dbReference>
<reference evidence="5 6" key="1">
    <citation type="submission" date="2021-04" db="EMBL/GenBank/DDBJ databases">
        <title>Paenibacillus sp. DLE-14 whole genome sequence.</title>
        <authorList>
            <person name="Ham Y.J."/>
        </authorList>
    </citation>
    <scope>NUCLEOTIDE SEQUENCE [LARGE SCALE GENOMIC DNA]</scope>
    <source>
        <strain evidence="5 6">DLE-14</strain>
    </source>
</reference>
<dbReference type="SMART" id="SM00342">
    <property type="entry name" value="HTH_ARAC"/>
    <property type="match status" value="1"/>
</dbReference>
<dbReference type="RefSeq" id="WP_210662623.1">
    <property type="nucleotide sequence ID" value="NZ_JAGKSP010000013.1"/>
</dbReference>
<dbReference type="InterPro" id="IPR020449">
    <property type="entry name" value="Tscrpt_reg_AraC-type_HTH"/>
</dbReference>
<dbReference type="Gene3D" id="2.60.120.10">
    <property type="entry name" value="Jelly Rolls"/>
    <property type="match status" value="1"/>
</dbReference>
<dbReference type="PANTHER" id="PTHR43280:SF2">
    <property type="entry name" value="HTH-TYPE TRANSCRIPTIONAL REGULATOR EXSA"/>
    <property type="match status" value="1"/>
</dbReference>
<dbReference type="InterPro" id="IPR011051">
    <property type="entry name" value="RmlC_Cupin_sf"/>
</dbReference>
<dbReference type="SUPFAM" id="SSF51182">
    <property type="entry name" value="RmlC-like cupins"/>
    <property type="match status" value="1"/>
</dbReference>
<dbReference type="Gene3D" id="1.10.10.60">
    <property type="entry name" value="Homeodomain-like"/>
    <property type="match status" value="2"/>
</dbReference>
<keyword evidence="3" id="KW-0804">Transcription</keyword>
<dbReference type="InterPro" id="IPR014710">
    <property type="entry name" value="RmlC-like_jellyroll"/>
</dbReference>
<name>A0ABS5CJ66_9BACL</name>
<dbReference type="PROSITE" id="PS01124">
    <property type="entry name" value="HTH_ARAC_FAMILY_2"/>
    <property type="match status" value="1"/>
</dbReference>
<feature type="domain" description="HTH araC/xylS-type" evidence="4">
    <location>
        <begin position="185"/>
        <end position="284"/>
    </location>
</feature>
<sequence>MASIYPFVRFSIRVPIRPETRFAYRICYVPSLYFIESGSARVLYEDGAFIRLPAGTLFSLKPGISHTWEVDPDSPPFAFLCVFFEWSYRPKPMAKVTGDLLCLSAEKHDPEMLDEPLDTGIPECLTVDAHGYWKGLFEAVSTDYNVLHHENYPESLAINGHFQLLLHQLYQLARRKNDATDPRIAKIKAYMDMNAGGEYGDIDLWAETLGLSRGHFHALFSTHTGFTPKRYWNRRRIDKARNDLSGTNDSVTVIAERYGFSSVHAFTKLFRQTVGISPTDYRKQSRLI</sequence>
<comment type="caution">
    <text evidence="5">The sequence shown here is derived from an EMBL/GenBank/DDBJ whole genome shotgun (WGS) entry which is preliminary data.</text>
</comment>
<gene>
    <name evidence="5" type="ORF">I8J30_24430</name>
</gene>
<keyword evidence="2" id="KW-0238">DNA-binding</keyword>
<keyword evidence="1" id="KW-0805">Transcription regulation</keyword>
<accession>A0ABS5CJ66</accession>
<proteinExistence type="predicted"/>
<organism evidence="5 6">
    <name type="scientific">Paenibacillus lignilyticus</name>
    <dbReference type="NCBI Taxonomy" id="1172615"/>
    <lineage>
        <taxon>Bacteria</taxon>
        <taxon>Bacillati</taxon>
        <taxon>Bacillota</taxon>
        <taxon>Bacilli</taxon>
        <taxon>Bacillales</taxon>
        <taxon>Paenibacillaceae</taxon>
        <taxon>Paenibacillus</taxon>
    </lineage>
</organism>
<evidence type="ECO:0000259" key="4">
    <source>
        <dbReference type="PROSITE" id="PS01124"/>
    </source>
</evidence>
<dbReference type="SUPFAM" id="SSF46689">
    <property type="entry name" value="Homeodomain-like"/>
    <property type="match status" value="2"/>
</dbReference>
<protein>
    <submittedName>
        <fullName evidence="5">Helix-turn-helix transcriptional regulator</fullName>
    </submittedName>
</protein>
<evidence type="ECO:0000256" key="1">
    <source>
        <dbReference type="ARBA" id="ARBA00023015"/>
    </source>
</evidence>
<dbReference type="PANTHER" id="PTHR43280">
    <property type="entry name" value="ARAC-FAMILY TRANSCRIPTIONAL REGULATOR"/>
    <property type="match status" value="1"/>
</dbReference>
<dbReference type="InterPro" id="IPR009057">
    <property type="entry name" value="Homeodomain-like_sf"/>
</dbReference>